<dbReference type="Pfam" id="PF00990">
    <property type="entry name" value="GGDEF"/>
    <property type="match status" value="1"/>
</dbReference>
<dbReference type="EC" id="2.7.7.65" evidence="1"/>
<evidence type="ECO:0000256" key="1">
    <source>
        <dbReference type="ARBA" id="ARBA00012528"/>
    </source>
</evidence>
<dbReference type="RefSeq" id="WP_183398194.1">
    <property type="nucleotide sequence ID" value="NZ_JACIDS010000002.1"/>
</dbReference>
<keyword evidence="2" id="KW-0812">Transmembrane</keyword>
<dbReference type="SMART" id="SM00267">
    <property type="entry name" value="GGDEF"/>
    <property type="match status" value="1"/>
</dbReference>
<dbReference type="GO" id="GO:0052621">
    <property type="term" value="F:diguanylate cyclase activity"/>
    <property type="evidence" value="ECO:0007669"/>
    <property type="project" value="UniProtKB-EC"/>
</dbReference>
<dbReference type="EMBL" id="JACIDS010000002">
    <property type="protein sequence ID" value="MBB3930548.1"/>
    <property type="molecule type" value="Genomic_DNA"/>
</dbReference>
<dbReference type="FunFam" id="3.30.70.270:FF:000001">
    <property type="entry name" value="Diguanylate cyclase domain protein"/>
    <property type="match status" value="1"/>
</dbReference>
<keyword evidence="2" id="KW-0472">Membrane</keyword>
<gene>
    <name evidence="4" type="ORF">GGR25_001587</name>
</gene>
<name>A0A840AMJ1_9HYPH</name>
<feature type="transmembrane region" description="Helical" evidence="2">
    <location>
        <begin position="6"/>
        <end position="26"/>
    </location>
</feature>
<dbReference type="Gene3D" id="3.30.70.270">
    <property type="match status" value="1"/>
</dbReference>
<dbReference type="InterPro" id="IPR043128">
    <property type="entry name" value="Rev_trsase/Diguanyl_cyclase"/>
</dbReference>
<evidence type="ECO:0000313" key="4">
    <source>
        <dbReference type="EMBL" id="MBB3930548.1"/>
    </source>
</evidence>
<dbReference type="CDD" id="cd01949">
    <property type="entry name" value="GGDEF"/>
    <property type="match status" value="1"/>
</dbReference>
<dbReference type="InterPro" id="IPR050469">
    <property type="entry name" value="Diguanylate_Cyclase"/>
</dbReference>
<feature type="domain" description="GGDEF" evidence="3">
    <location>
        <begin position="248"/>
        <end position="382"/>
    </location>
</feature>
<feature type="transmembrane region" description="Helical" evidence="2">
    <location>
        <begin position="38"/>
        <end position="56"/>
    </location>
</feature>
<keyword evidence="2" id="KW-1133">Transmembrane helix</keyword>
<dbReference type="InterPro" id="IPR029787">
    <property type="entry name" value="Nucleotide_cyclase"/>
</dbReference>
<sequence>MVVDLLTIYIVVLLNAATLTMIWFAIWRSYPGFDAARIWTFAAGSTALGGVVLMAAEPTQSKALLLGGNAIVLLGYCLSWIGVRRFLGRPEPWRATAILIVLSIGLLYLFQDSRTARNLIYAAGQSLPLLFAIMELRRGGRPAAGFAMAGWGMTANILARLLCFGAVAAHANGAATFEVYSAIYTAGILAQIFTTMVWNFGFVMMAIDRLRGELLDMALVDELTALANRRAFHERGAAAVAHSVATGDPLALLVVDLDNFKQINDEFGHAAGDASLGHFARHAAARLAPEALLARTGGDEFCLLLPGMDLDAAAETAETLVASFRSAPLVWRGQAIRLTVSVGIAALPSAGVADIEALIDLADGALYAAKRRGRDGYMTAEPDEPGPVAILD</sequence>
<dbReference type="PANTHER" id="PTHR45138">
    <property type="entry name" value="REGULATORY COMPONENTS OF SENSORY TRANSDUCTION SYSTEM"/>
    <property type="match status" value="1"/>
</dbReference>
<organism evidence="4 5">
    <name type="scientific">Kaistia hirudinis</name>
    <dbReference type="NCBI Taxonomy" id="1293440"/>
    <lineage>
        <taxon>Bacteria</taxon>
        <taxon>Pseudomonadati</taxon>
        <taxon>Pseudomonadota</taxon>
        <taxon>Alphaproteobacteria</taxon>
        <taxon>Hyphomicrobiales</taxon>
        <taxon>Kaistiaceae</taxon>
        <taxon>Kaistia</taxon>
    </lineage>
</organism>
<evidence type="ECO:0000259" key="3">
    <source>
        <dbReference type="PROSITE" id="PS50887"/>
    </source>
</evidence>
<dbReference type="AlphaFoldDB" id="A0A840AMJ1"/>
<dbReference type="GO" id="GO:0005886">
    <property type="term" value="C:plasma membrane"/>
    <property type="evidence" value="ECO:0007669"/>
    <property type="project" value="TreeGrafter"/>
</dbReference>
<feature type="transmembrane region" description="Helical" evidence="2">
    <location>
        <begin position="183"/>
        <end position="207"/>
    </location>
</feature>
<evidence type="ECO:0000256" key="2">
    <source>
        <dbReference type="SAM" id="Phobius"/>
    </source>
</evidence>
<comment type="caution">
    <text evidence="4">The sequence shown here is derived from an EMBL/GenBank/DDBJ whole genome shotgun (WGS) entry which is preliminary data.</text>
</comment>
<dbReference type="Proteomes" id="UP000553963">
    <property type="component" value="Unassembled WGS sequence"/>
</dbReference>
<dbReference type="NCBIfam" id="TIGR00254">
    <property type="entry name" value="GGDEF"/>
    <property type="match status" value="1"/>
</dbReference>
<reference evidence="4 5" key="1">
    <citation type="submission" date="2020-08" db="EMBL/GenBank/DDBJ databases">
        <title>Genomic Encyclopedia of Type Strains, Phase IV (KMG-IV): sequencing the most valuable type-strain genomes for metagenomic binning, comparative biology and taxonomic classification.</title>
        <authorList>
            <person name="Goeker M."/>
        </authorList>
    </citation>
    <scope>NUCLEOTIDE SEQUENCE [LARGE SCALE GENOMIC DNA]</scope>
    <source>
        <strain evidence="4 5">DSM 25966</strain>
    </source>
</reference>
<dbReference type="PANTHER" id="PTHR45138:SF24">
    <property type="entry name" value="DIGUANYLATE CYCLASE DGCC-RELATED"/>
    <property type="match status" value="1"/>
</dbReference>
<proteinExistence type="predicted"/>
<evidence type="ECO:0000313" key="5">
    <source>
        <dbReference type="Proteomes" id="UP000553963"/>
    </source>
</evidence>
<dbReference type="GO" id="GO:0043709">
    <property type="term" value="P:cell adhesion involved in single-species biofilm formation"/>
    <property type="evidence" value="ECO:0007669"/>
    <property type="project" value="TreeGrafter"/>
</dbReference>
<dbReference type="PROSITE" id="PS50887">
    <property type="entry name" value="GGDEF"/>
    <property type="match status" value="1"/>
</dbReference>
<keyword evidence="5" id="KW-1185">Reference proteome</keyword>
<dbReference type="SUPFAM" id="SSF55073">
    <property type="entry name" value="Nucleotide cyclase"/>
    <property type="match status" value="1"/>
</dbReference>
<dbReference type="GO" id="GO:1902201">
    <property type="term" value="P:negative regulation of bacterial-type flagellum-dependent cell motility"/>
    <property type="evidence" value="ECO:0007669"/>
    <property type="project" value="TreeGrafter"/>
</dbReference>
<dbReference type="InterPro" id="IPR000160">
    <property type="entry name" value="GGDEF_dom"/>
</dbReference>
<protein>
    <recommendedName>
        <fullName evidence="1">diguanylate cyclase</fullName>
        <ecNumber evidence="1">2.7.7.65</ecNumber>
    </recommendedName>
</protein>
<feature type="transmembrane region" description="Helical" evidence="2">
    <location>
        <begin position="146"/>
        <end position="171"/>
    </location>
</feature>
<accession>A0A840AMJ1</accession>
<feature type="transmembrane region" description="Helical" evidence="2">
    <location>
        <begin position="93"/>
        <end position="110"/>
    </location>
</feature>
<feature type="transmembrane region" description="Helical" evidence="2">
    <location>
        <begin position="62"/>
        <end position="81"/>
    </location>
</feature>